<evidence type="ECO:0000313" key="2">
    <source>
        <dbReference type="Proteomes" id="UP001060085"/>
    </source>
</evidence>
<dbReference type="EMBL" id="CM044707">
    <property type="protein sequence ID" value="KAI5653534.1"/>
    <property type="molecule type" value="Genomic_DNA"/>
</dbReference>
<keyword evidence="2" id="KW-1185">Reference proteome</keyword>
<evidence type="ECO:0000313" key="1">
    <source>
        <dbReference type="EMBL" id="KAI5653534.1"/>
    </source>
</evidence>
<proteinExistence type="predicted"/>
<organism evidence="1 2">
    <name type="scientific">Catharanthus roseus</name>
    <name type="common">Madagascar periwinkle</name>
    <name type="synonym">Vinca rosea</name>
    <dbReference type="NCBI Taxonomy" id="4058"/>
    <lineage>
        <taxon>Eukaryota</taxon>
        <taxon>Viridiplantae</taxon>
        <taxon>Streptophyta</taxon>
        <taxon>Embryophyta</taxon>
        <taxon>Tracheophyta</taxon>
        <taxon>Spermatophyta</taxon>
        <taxon>Magnoliopsida</taxon>
        <taxon>eudicotyledons</taxon>
        <taxon>Gunneridae</taxon>
        <taxon>Pentapetalae</taxon>
        <taxon>asterids</taxon>
        <taxon>lamiids</taxon>
        <taxon>Gentianales</taxon>
        <taxon>Apocynaceae</taxon>
        <taxon>Rauvolfioideae</taxon>
        <taxon>Vinceae</taxon>
        <taxon>Catharanthinae</taxon>
        <taxon>Catharanthus</taxon>
    </lineage>
</organism>
<accession>A0ACC0A030</accession>
<sequence length="122" mass="13537">MRNSYPRVDSFKTEQSSGRIVQNRTAKNLEDSFTRPIAKSPGKDTRRGSLMQLDNTCNMEQELAAGVFQLLGEPSIVIHGLPPMGPQDGLVPCDIAVILCHAKIQVFVNGLVGREVRKLFRE</sequence>
<protein>
    <submittedName>
        <fullName evidence="1">Uncharacterized protein</fullName>
    </submittedName>
</protein>
<reference evidence="2" key="1">
    <citation type="journal article" date="2023" name="Nat. Plants">
        <title>Single-cell RNA sequencing provides a high-resolution roadmap for understanding the multicellular compartmentation of specialized metabolism.</title>
        <authorList>
            <person name="Sun S."/>
            <person name="Shen X."/>
            <person name="Li Y."/>
            <person name="Li Y."/>
            <person name="Wang S."/>
            <person name="Li R."/>
            <person name="Zhang H."/>
            <person name="Shen G."/>
            <person name="Guo B."/>
            <person name="Wei J."/>
            <person name="Xu J."/>
            <person name="St-Pierre B."/>
            <person name="Chen S."/>
            <person name="Sun C."/>
        </authorList>
    </citation>
    <scope>NUCLEOTIDE SEQUENCE [LARGE SCALE GENOMIC DNA]</scope>
</reference>
<dbReference type="Proteomes" id="UP001060085">
    <property type="component" value="Linkage Group LG07"/>
</dbReference>
<gene>
    <name evidence="1" type="ORF">M9H77_30721</name>
</gene>
<name>A0ACC0A030_CATRO</name>
<comment type="caution">
    <text evidence="1">The sequence shown here is derived from an EMBL/GenBank/DDBJ whole genome shotgun (WGS) entry which is preliminary data.</text>
</comment>